<feature type="transmembrane region" description="Helical" evidence="1">
    <location>
        <begin position="61"/>
        <end position="82"/>
    </location>
</feature>
<sequence length="121" mass="12532">MCLAELPAVRGPDIVTVPFSRPGSSAMEASAFAELIGASAAVVTTLCWLPQAYKIIRDRDASSISYSAYGALAVGVAMWLVYGLMIGSMPVIGANAVTLLLVLCILGLKARFSKALTPAAV</sequence>
<reference evidence="2 3" key="1">
    <citation type="submission" date="2016-07" db="EMBL/GenBank/DDBJ databases">
        <title>Draft Genome Sequence of Methylobrevis pamukkalensis PK2.</title>
        <authorList>
            <person name="Vasilenko O.V."/>
            <person name="Doronina N.V."/>
            <person name="Shmareva M.N."/>
            <person name="Tarlachkov S.V."/>
            <person name="Mustakhimov I."/>
            <person name="Trotsenko Y.A."/>
        </authorList>
    </citation>
    <scope>NUCLEOTIDE SEQUENCE [LARGE SCALE GENOMIC DNA]</scope>
    <source>
        <strain evidence="2 3">PK2</strain>
    </source>
</reference>
<keyword evidence="1" id="KW-1133">Transmembrane helix</keyword>
<evidence type="ECO:0000313" key="2">
    <source>
        <dbReference type="EMBL" id="ODN68585.1"/>
    </source>
</evidence>
<dbReference type="EMBL" id="MCRJ01000156">
    <property type="protein sequence ID" value="ODN68585.1"/>
    <property type="molecule type" value="Genomic_DNA"/>
</dbReference>
<keyword evidence="3" id="KW-1185">Reference proteome</keyword>
<keyword evidence="1" id="KW-0472">Membrane</keyword>
<feature type="transmembrane region" description="Helical" evidence="1">
    <location>
        <begin position="88"/>
        <end position="108"/>
    </location>
</feature>
<keyword evidence="1" id="KW-0812">Transmembrane</keyword>
<dbReference type="Proteomes" id="UP000094622">
    <property type="component" value="Unassembled WGS sequence"/>
</dbReference>
<dbReference type="Pfam" id="PF03083">
    <property type="entry name" value="MtN3_slv"/>
    <property type="match status" value="1"/>
</dbReference>
<dbReference type="GO" id="GO:0051119">
    <property type="term" value="F:sugar transmembrane transporter activity"/>
    <property type="evidence" value="ECO:0007669"/>
    <property type="project" value="InterPro"/>
</dbReference>
<evidence type="ECO:0000256" key="1">
    <source>
        <dbReference type="SAM" id="Phobius"/>
    </source>
</evidence>
<dbReference type="InterPro" id="IPR047662">
    <property type="entry name" value="SemiSWEET"/>
</dbReference>
<dbReference type="NCBIfam" id="NF037968">
    <property type="entry name" value="SemiSWEET_2"/>
    <property type="match status" value="1"/>
</dbReference>
<comment type="caution">
    <text evidence="2">The sequence shown here is derived from an EMBL/GenBank/DDBJ whole genome shotgun (WGS) entry which is preliminary data.</text>
</comment>
<accession>A0A1E3GXD1</accession>
<evidence type="ECO:0000313" key="3">
    <source>
        <dbReference type="Proteomes" id="UP000094622"/>
    </source>
</evidence>
<proteinExistence type="predicted"/>
<dbReference type="Gene3D" id="1.20.1280.290">
    <property type="match status" value="1"/>
</dbReference>
<feature type="transmembrane region" description="Helical" evidence="1">
    <location>
        <begin position="29"/>
        <end position="49"/>
    </location>
</feature>
<protein>
    <submittedName>
        <fullName evidence="2">MtN3/saliva family protein</fullName>
    </submittedName>
</protein>
<organism evidence="2 3">
    <name type="scientific">Methylobrevis pamukkalensis</name>
    <dbReference type="NCBI Taxonomy" id="1439726"/>
    <lineage>
        <taxon>Bacteria</taxon>
        <taxon>Pseudomonadati</taxon>
        <taxon>Pseudomonadota</taxon>
        <taxon>Alphaproteobacteria</taxon>
        <taxon>Hyphomicrobiales</taxon>
        <taxon>Pleomorphomonadaceae</taxon>
        <taxon>Methylobrevis</taxon>
    </lineage>
</organism>
<gene>
    <name evidence="2" type="ORF">A6302_04114</name>
</gene>
<name>A0A1E3GXD1_9HYPH</name>
<dbReference type="GO" id="GO:0016020">
    <property type="term" value="C:membrane"/>
    <property type="evidence" value="ECO:0007669"/>
    <property type="project" value="InterPro"/>
</dbReference>
<dbReference type="AlphaFoldDB" id="A0A1E3GXD1"/>
<dbReference type="InterPro" id="IPR004316">
    <property type="entry name" value="SWEET_rpt"/>
</dbReference>